<protein>
    <recommendedName>
        <fullName evidence="1">Transglycosylase SLT domain-containing protein</fullName>
    </recommendedName>
</protein>
<dbReference type="Pfam" id="PF01464">
    <property type="entry name" value="SLT"/>
    <property type="match status" value="1"/>
</dbReference>
<name>A0A8S5VU44_9CAUD</name>
<evidence type="ECO:0000313" key="2">
    <source>
        <dbReference type="EMBL" id="DAG97944.1"/>
    </source>
</evidence>
<feature type="domain" description="Transglycosylase SLT" evidence="1">
    <location>
        <begin position="88"/>
        <end position="152"/>
    </location>
</feature>
<proteinExistence type="predicted"/>
<sequence length="207" mass="23659">MKQKKTIYLVGAVVLLFVITVICVKSCNGSSGKSITDTTALESTVVDSLPQDSLESVITIEQEIEAPLKVDSSKFPDYVYSYEYIEVYEKFKPLLSAIAHVESRGIPNMVSKSGKYKGLLQQSRINVDDCNLSTDSAFKYEDRLDPKKAVQMFLITQKKYNKKMSYEMACRIWSRHDISGTDPEAGKYWERVKKELDKHDYSPLWEK</sequence>
<dbReference type="EMBL" id="BK035393">
    <property type="protein sequence ID" value="DAG97944.1"/>
    <property type="molecule type" value="Genomic_DNA"/>
</dbReference>
<evidence type="ECO:0000259" key="1">
    <source>
        <dbReference type="Pfam" id="PF01464"/>
    </source>
</evidence>
<organism evidence="2">
    <name type="scientific">Ackermannviridae sp</name>
    <dbReference type="NCBI Taxonomy" id="2831612"/>
    <lineage>
        <taxon>Viruses</taxon>
        <taxon>Duplodnaviria</taxon>
        <taxon>Heunggongvirae</taxon>
        <taxon>Uroviricota</taxon>
        <taxon>Caudoviricetes</taxon>
        <taxon>Pantevenvirales</taxon>
        <taxon>Ackermannviridae</taxon>
    </lineage>
</organism>
<dbReference type="InterPro" id="IPR008258">
    <property type="entry name" value="Transglycosylase_SLT_dom_1"/>
</dbReference>
<accession>A0A8S5VU44</accession>
<reference evidence="2" key="1">
    <citation type="journal article" date="2021" name="Proc. Natl. Acad. Sci. U.S.A.">
        <title>A Catalog of Tens of Thousands of Viruses from Human Metagenomes Reveals Hidden Associations with Chronic Diseases.</title>
        <authorList>
            <person name="Tisza M.J."/>
            <person name="Buck C.B."/>
        </authorList>
    </citation>
    <scope>NUCLEOTIDE SEQUENCE</scope>
    <source>
        <strain evidence="2">CtASH1</strain>
    </source>
</reference>